<evidence type="ECO:0000256" key="1">
    <source>
        <dbReference type="SAM" id="SignalP"/>
    </source>
</evidence>
<dbReference type="InterPro" id="IPR005247">
    <property type="entry name" value="YbhB_YbcL/LppC-like"/>
</dbReference>
<dbReference type="PANTHER" id="PTHR30289:SF1">
    <property type="entry name" value="PEBP (PHOSPHATIDYLETHANOLAMINE-BINDING PROTEIN) FAMILY PROTEIN"/>
    <property type="match status" value="1"/>
</dbReference>
<protein>
    <recommendedName>
        <fullName evidence="4">Phospholipid-binding protein, PBP family</fullName>
    </recommendedName>
</protein>
<dbReference type="InterPro" id="IPR036610">
    <property type="entry name" value="PEBP-like_sf"/>
</dbReference>
<dbReference type="InterPro" id="IPR008914">
    <property type="entry name" value="PEBP"/>
</dbReference>
<proteinExistence type="predicted"/>
<dbReference type="PANTHER" id="PTHR30289">
    <property type="entry name" value="UNCHARACTERIZED PROTEIN YBCL-RELATED"/>
    <property type="match status" value="1"/>
</dbReference>
<organism evidence="2 3">
    <name type="scientific">Paraburkholderia megapolitana</name>
    <dbReference type="NCBI Taxonomy" id="420953"/>
    <lineage>
        <taxon>Bacteria</taxon>
        <taxon>Pseudomonadati</taxon>
        <taxon>Pseudomonadota</taxon>
        <taxon>Betaproteobacteria</taxon>
        <taxon>Burkholderiales</taxon>
        <taxon>Burkholderiaceae</taxon>
        <taxon>Paraburkholderia</taxon>
    </lineage>
</organism>
<evidence type="ECO:0000313" key="3">
    <source>
        <dbReference type="Proteomes" id="UP000199548"/>
    </source>
</evidence>
<dbReference type="NCBIfam" id="TIGR00481">
    <property type="entry name" value="YbhB/YbcL family Raf kinase inhibitor-like protein"/>
    <property type="match status" value="1"/>
</dbReference>
<dbReference type="CDD" id="cd00865">
    <property type="entry name" value="PEBP_bact_arch"/>
    <property type="match status" value="1"/>
</dbReference>
<keyword evidence="3" id="KW-1185">Reference proteome</keyword>
<dbReference type="RefSeq" id="WP_091010206.1">
    <property type="nucleotide sequence ID" value="NZ_CP041745.1"/>
</dbReference>
<evidence type="ECO:0000313" key="2">
    <source>
        <dbReference type="EMBL" id="SFI23375.1"/>
    </source>
</evidence>
<dbReference type="Pfam" id="PF01161">
    <property type="entry name" value="PBP"/>
    <property type="match status" value="1"/>
</dbReference>
<dbReference type="Proteomes" id="UP000199548">
    <property type="component" value="Unassembled WGS sequence"/>
</dbReference>
<dbReference type="Gene3D" id="3.90.280.10">
    <property type="entry name" value="PEBP-like"/>
    <property type="match status" value="1"/>
</dbReference>
<feature type="chain" id="PRO_5011566720" description="Phospholipid-binding protein, PBP family" evidence="1">
    <location>
        <begin position="29"/>
        <end position="191"/>
    </location>
</feature>
<reference evidence="2 3" key="1">
    <citation type="submission" date="2016-10" db="EMBL/GenBank/DDBJ databases">
        <authorList>
            <person name="de Groot N.N."/>
        </authorList>
    </citation>
    <scope>NUCLEOTIDE SEQUENCE [LARGE SCALE GENOMIC DNA]</scope>
    <source>
        <strain evidence="2 3">LMG 23650</strain>
    </source>
</reference>
<evidence type="ECO:0008006" key="4">
    <source>
        <dbReference type="Google" id="ProtNLM"/>
    </source>
</evidence>
<dbReference type="STRING" id="420953.SAMN05192543_102534"/>
<gene>
    <name evidence="2" type="ORF">SAMN05192543_102534</name>
</gene>
<dbReference type="SUPFAM" id="SSF49777">
    <property type="entry name" value="PEBP-like"/>
    <property type="match status" value="1"/>
</dbReference>
<dbReference type="AlphaFoldDB" id="A0A1I3GIN4"/>
<sequence>MIRRSSLRAFVRPMFAGVFAIATLQAVAAPAPAADAFTLSSPGLADGATLDSRHASSANQCGGANVSPALQWQHVPAGTRSFAVTIYDPDGAKGLGVVHWVQYGIPATLNSLDEGHPAPEGSVGGTNRTGHSGYYGPCPPVGEIAHHYVVQAYALDLAPDALPAGLTRDALLAALKDHVLAATSIVLRYGR</sequence>
<dbReference type="EMBL" id="FOQU01000002">
    <property type="protein sequence ID" value="SFI23375.1"/>
    <property type="molecule type" value="Genomic_DNA"/>
</dbReference>
<accession>A0A1I3GIN4</accession>
<feature type="signal peptide" evidence="1">
    <location>
        <begin position="1"/>
        <end position="28"/>
    </location>
</feature>
<keyword evidence="1" id="KW-0732">Signal</keyword>
<name>A0A1I3GIN4_9BURK</name>
<dbReference type="OrthoDB" id="9797506at2"/>